<dbReference type="GO" id="GO:0005829">
    <property type="term" value="C:cytosol"/>
    <property type="evidence" value="ECO:0007669"/>
    <property type="project" value="TreeGrafter"/>
</dbReference>
<dbReference type="InterPro" id="IPR050554">
    <property type="entry name" value="Met_Synthase/Corrinoid"/>
</dbReference>
<dbReference type="GO" id="GO:0046872">
    <property type="term" value="F:metal ion binding"/>
    <property type="evidence" value="ECO:0007669"/>
    <property type="project" value="UniProtKB-KW"/>
</dbReference>
<dbReference type="Pfam" id="PF02607">
    <property type="entry name" value="B12-binding_2"/>
    <property type="match status" value="1"/>
</dbReference>
<dbReference type="Gene3D" id="1.10.1240.10">
    <property type="entry name" value="Methionine synthase domain"/>
    <property type="match status" value="1"/>
</dbReference>
<dbReference type="GO" id="GO:0031419">
    <property type="term" value="F:cobalamin binding"/>
    <property type="evidence" value="ECO:0007669"/>
    <property type="project" value="InterPro"/>
</dbReference>
<proteinExistence type="predicted"/>
<evidence type="ECO:0000259" key="3">
    <source>
        <dbReference type="PROSITE" id="PS51332"/>
    </source>
</evidence>
<evidence type="ECO:0000256" key="1">
    <source>
        <dbReference type="ARBA" id="ARBA00022723"/>
    </source>
</evidence>
<gene>
    <name evidence="5" type="ORF">K8I29_16810</name>
</gene>
<evidence type="ECO:0000313" key="5">
    <source>
        <dbReference type="EMBL" id="MBZ0157859.1"/>
    </source>
</evidence>
<accession>A0A953SHF5</accession>
<dbReference type="GO" id="GO:0046653">
    <property type="term" value="P:tetrahydrofolate metabolic process"/>
    <property type="evidence" value="ECO:0007669"/>
    <property type="project" value="TreeGrafter"/>
</dbReference>
<dbReference type="PROSITE" id="PS51337">
    <property type="entry name" value="B12_BINDING_NTER"/>
    <property type="match status" value="1"/>
</dbReference>
<evidence type="ECO:0000313" key="6">
    <source>
        <dbReference type="Proteomes" id="UP000705867"/>
    </source>
</evidence>
<feature type="domain" description="B12-binding N-terminal" evidence="4">
    <location>
        <begin position="1"/>
        <end position="87"/>
    </location>
</feature>
<organism evidence="5 6">
    <name type="scientific">Candidatus Nitrobium versatile</name>
    <dbReference type="NCBI Taxonomy" id="2884831"/>
    <lineage>
        <taxon>Bacteria</taxon>
        <taxon>Pseudomonadati</taxon>
        <taxon>Nitrospirota</taxon>
        <taxon>Nitrospiria</taxon>
        <taxon>Nitrospirales</taxon>
        <taxon>Nitrospiraceae</taxon>
        <taxon>Candidatus Nitrobium</taxon>
    </lineage>
</organism>
<dbReference type="Pfam" id="PF02310">
    <property type="entry name" value="B12-binding"/>
    <property type="match status" value="1"/>
</dbReference>
<dbReference type="GO" id="GO:0050667">
    <property type="term" value="P:homocysteine metabolic process"/>
    <property type="evidence" value="ECO:0007669"/>
    <property type="project" value="TreeGrafter"/>
</dbReference>
<dbReference type="AlphaFoldDB" id="A0A953SHF5"/>
<dbReference type="InterPro" id="IPR006158">
    <property type="entry name" value="Cobalamin-bd"/>
</dbReference>
<dbReference type="SMART" id="SM01018">
    <property type="entry name" value="B12-binding_2"/>
    <property type="match status" value="1"/>
</dbReference>
<keyword evidence="2" id="KW-0170">Cobalt</keyword>
<name>A0A953SHF5_9BACT</name>
<dbReference type="InterPro" id="IPR003759">
    <property type="entry name" value="Cbl-bd_cap"/>
</dbReference>
<dbReference type="SUPFAM" id="SSF52242">
    <property type="entry name" value="Cobalamin (vitamin B12)-binding domain"/>
    <property type="match status" value="1"/>
</dbReference>
<feature type="domain" description="B12-binding" evidence="3">
    <location>
        <begin position="87"/>
        <end position="212"/>
    </location>
</feature>
<reference evidence="5" key="1">
    <citation type="journal article" date="2021" name="bioRxiv">
        <title>Unraveling nitrogen, sulfur and carbon metabolic pathways and microbial community transcriptional responses to substrate deprivation and toxicity stresses in a bioreactor mimicking anoxic brackish coastal sediment conditions.</title>
        <authorList>
            <person name="Martins P.D."/>
            <person name="Echeveste M.J."/>
            <person name="Arshad A."/>
            <person name="Kurth J."/>
            <person name="Ouboter H."/>
            <person name="Jetten M.S.M."/>
            <person name="Welte C.U."/>
        </authorList>
    </citation>
    <scope>NUCLEOTIDE SEQUENCE</scope>
    <source>
        <strain evidence="5">MAG_39</strain>
    </source>
</reference>
<dbReference type="GO" id="GO:0008705">
    <property type="term" value="F:methionine synthase activity"/>
    <property type="evidence" value="ECO:0007669"/>
    <property type="project" value="TreeGrafter"/>
</dbReference>
<dbReference type="PANTHER" id="PTHR45833">
    <property type="entry name" value="METHIONINE SYNTHASE"/>
    <property type="match status" value="1"/>
</dbReference>
<comment type="caution">
    <text evidence="5">The sequence shown here is derived from an EMBL/GenBank/DDBJ whole genome shotgun (WGS) entry which is preliminary data.</text>
</comment>
<dbReference type="PANTHER" id="PTHR45833:SF1">
    <property type="entry name" value="METHIONINE SYNTHASE"/>
    <property type="match status" value="1"/>
</dbReference>
<dbReference type="EMBL" id="JAIOIV010000130">
    <property type="protein sequence ID" value="MBZ0157859.1"/>
    <property type="molecule type" value="Genomic_DNA"/>
</dbReference>
<protein>
    <submittedName>
        <fullName evidence="5">B12-binding domain-containing protein</fullName>
    </submittedName>
</protein>
<dbReference type="SUPFAM" id="SSF47644">
    <property type="entry name" value="Methionine synthase domain"/>
    <property type="match status" value="1"/>
</dbReference>
<reference evidence="5" key="2">
    <citation type="submission" date="2021-08" db="EMBL/GenBank/DDBJ databases">
        <authorList>
            <person name="Dalcin Martins P."/>
        </authorList>
    </citation>
    <scope>NUCLEOTIDE SEQUENCE</scope>
    <source>
        <strain evidence="5">MAG_39</strain>
    </source>
</reference>
<keyword evidence="1" id="KW-0479">Metal-binding</keyword>
<dbReference type="PROSITE" id="PS51332">
    <property type="entry name" value="B12_BINDING"/>
    <property type="match status" value="1"/>
</dbReference>
<evidence type="ECO:0000259" key="4">
    <source>
        <dbReference type="PROSITE" id="PS51337"/>
    </source>
</evidence>
<dbReference type="InterPro" id="IPR036724">
    <property type="entry name" value="Cobalamin-bd_sf"/>
</dbReference>
<sequence length="212" mass="22973">MDMETIAQALLKMDEKTARESTQDALARGVPAKDIVIEGLSRGMEMVGERYAKKEYFVPDMLKASRIFNDILKEIEPLIRKETSVPIVRGAIGLVKGNTQDNGKNIVRIMLEANGIAAEDLGRSVPCEKFVEAARSADFLGLSVMTSSGVTEAGKVVRALEEQGLRDRVKVIAGGAAVNAEKAITAIGADAYASDAIQAVTIIKQWFYTPER</sequence>
<dbReference type="Gene3D" id="3.40.50.280">
    <property type="entry name" value="Cobalamin-binding domain"/>
    <property type="match status" value="1"/>
</dbReference>
<dbReference type="InterPro" id="IPR036594">
    <property type="entry name" value="Meth_synthase_dom"/>
</dbReference>
<dbReference type="Proteomes" id="UP000705867">
    <property type="component" value="Unassembled WGS sequence"/>
</dbReference>
<evidence type="ECO:0000256" key="2">
    <source>
        <dbReference type="ARBA" id="ARBA00023285"/>
    </source>
</evidence>